<organism evidence="1 2">
    <name type="scientific">Halalkalibacter nanhaiisediminis</name>
    <dbReference type="NCBI Taxonomy" id="688079"/>
    <lineage>
        <taxon>Bacteria</taxon>
        <taxon>Bacillati</taxon>
        <taxon>Bacillota</taxon>
        <taxon>Bacilli</taxon>
        <taxon>Bacillales</taxon>
        <taxon>Bacillaceae</taxon>
        <taxon>Halalkalibacter</taxon>
    </lineage>
</organism>
<gene>
    <name evidence="1" type="ORF">IQ10_00324</name>
</gene>
<evidence type="ECO:0000313" key="2">
    <source>
        <dbReference type="Proteomes" id="UP000315711"/>
    </source>
</evidence>
<proteinExistence type="predicted"/>
<comment type="caution">
    <text evidence="1">The sequence shown here is derived from an EMBL/GenBank/DDBJ whole genome shotgun (WGS) entry which is preliminary data.</text>
</comment>
<keyword evidence="2" id="KW-1185">Reference proteome</keyword>
<dbReference type="Proteomes" id="UP000315711">
    <property type="component" value="Unassembled WGS sequence"/>
</dbReference>
<dbReference type="RefSeq" id="WP_277877923.1">
    <property type="nucleotide sequence ID" value="NZ_VLKZ01000001.1"/>
</dbReference>
<name>A0A562QT03_9BACI</name>
<dbReference type="AlphaFoldDB" id="A0A562QT03"/>
<sequence length="44" mass="5167">MQLTLKQLKAFNNMPKRTEGFEELSQLHQKKVLAFVLCNQSFLN</sequence>
<evidence type="ECO:0000313" key="1">
    <source>
        <dbReference type="EMBL" id="TWI59901.1"/>
    </source>
</evidence>
<reference evidence="1 2" key="1">
    <citation type="journal article" date="2015" name="Stand. Genomic Sci.">
        <title>Genomic Encyclopedia of Bacterial and Archaeal Type Strains, Phase III: the genomes of soil and plant-associated and newly described type strains.</title>
        <authorList>
            <person name="Whitman W.B."/>
            <person name="Woyke T."/>
            <person name="Klenk H.P."/>
            <person name="Zhou Y."/>
            <person name="Lilburn T.G."/>
            <person name="Beck B.J."/>
            <person name="De Vos P."/>
            <person name="Vandamme P."/>
            <person name="Eisen J.A."/>
            <person name="Garrity G."/>
            <person name="Hugenholtz P."/>
            <person name="Kyrpides N.C."/>
        </authorList>
    </citation>
    <scope>NUCLEOTIDE SEQUENCE [LARGE SCALE GENOMIC DNA]</scope>
    <source>
        <strain evidence="1 2">CGMCC 1.10116</strain>
    </source>
</reference>
<accession>A0A562QT03</accession>
<dbReference type="EMBL" id="VLKZ01000001">
    <property type="protein sequence ID" value="TWI59901.1"/>
    <property type="molecule type" value="Genomic_DNA"/>
</dbReference>
<protein>
    <submittedName>
        <fullName evidence="1">Uncharacterized protein</fullName>
    </submittedName>
</protein>